<feature type="domain" description="DUF302" evidence="1">
    <location>
        <begin position="79"/>
        <end position="125"/>
    </location>
</feature>
<dbReference type="RefSeq" id="WP_369331297.1">
    <property type="nucleotide sequence ID" value="NZ_JAULBC010000007.1"/>
</dbReference>
<evidence type="ECO:0000313" key="3">
    <source>
        <dbReference type="Proteomes" id="UP001560573"/>
    </source>
</evidence>
<dbReference type="Gene3D" id="3.30.310.70">
    <property type="entry name" value="TT1751-like domain"/>
    <property type="match status" value="1"/>
</dbReference>
<dbReference type="EMBL" id="JAULBC010000007">
    <property type="protein sequence ID" value="MEX6689890.1"/>
    <property type="molecule type" value="Genomic_DNA"/>
</dbReference>
<dbReference type="SUPFAM" id="SSF103247">
    <property type="entry name" value="TT1751-like"/>
    <property type="match status" value="1"/>
</dbReference>
<dbReference type="Proteomes" id="UP001560573">
    <property type="component" value="Unassembled WGS sequence"/>
</dbReference>
<dbReference type="InterPro" id="IPR035923">
    <property type="entry name" value="TT1751-like_sf"/>
</dbReference>
<sequence>MKKAITIEHIQTELTSNFDRFTFNLEKALGVLTPSALQALGASPASMASYLTNVSGENNLVLFNILLQGDLTDNQNKINIKQYQIGNPKLMLRIIANHAAAGLYLPVHLLVYEKYPGKAMIEYDLPSSLFAQFDNPEILSDSVALENKLIELIRIADADSEVECQTRL</sequence>
<name>A0ABV3ZK31_9BACT</name>
<dbReference type="InterPro" id="IPR005180">
    <property type="entry name" value="DUF302"/>
</dbReference>
<dbReference type="Pfam" id="PF03625">
    <property type="entry name" value="DUF302"/>
    <property type="match status" value="1"/>
</dbReference>
<organism evidence="2 3">
    <name type="scientific">Danxiaibacter flavus</name>
    <dbReference type="NCBI Taxonomy" id="3049108"/>
    <lineage>
        <taxon>Bacteria</taxon>
        <taxon>Pseudomonadati</taxon>
        <taxon>Bacteroidota</taxon>
        <taxon>Chitinophagia</taxon>
        <taxon>Chitinophagales</taxon>
        <taxon>Chitinophagaceae</taxon>
        <taxon>Danxiaibacter</taxon>
    </lineage>
</organism>
<keyword evidence="3" id="KW-1185">Reference proteome</keyword>
<gene>
    <name evidence="2" type="ORF">QTN47_20450</name>
</gene>
<dbReference type="CDD" id="cd14797">
    <property type="entry name" value="DUF302"/>
    <property type="match status" value="1"/>
</dbReference>
<proteinExistence type="predicted"/>
<evidence type="ECO:0000259" key="1">
    <source>
        <dbReference type="Pfam" id="PF03625"/>
    </source>
</evidence>
<protein>
    <submittedName>
        <fullName evidence="2">DUF302 domain-containing protein</fullName>
    </submittedName>
</protein>
<accession>A0ABV3ZK31</accession>
<evidence type="ECO:0000313" key="2">
    <source>
        <dbReference type="EMBL" id="MEX6689890.1"/>
    </source>
</evidence>
<comment type="caution">
    <text evidence="2">The sequence shown here is derived from an EMBL/GenBank/DDBJ whole genome shotgun (WGS) entry which is preliminary data.</text>
</comment>
<reference evidence="2 3" key="1">
    <citation type="submission" date="2023-07" db="EMBL/GenBank/DDBJ databases">
        <authorList>
            <person name="Lian W.-H."/>
        </authorList>
    </citation>
    <scope>NUCLEOTIDE SEQUENCE [LARGE SCALE GENOMIC DNA]</scope>
    <source>
        <strain evidence="2 3">SYSU DXS3180</strain>
    </source>
</reference>